<dbReference type="AlphaFoldDB" id="A0A1G7E7P5"/>
<keyword evidence="2" id="KW-1185">Reference proteome</keyword>
<proteinExistence type="predicted"/>
<evidence type="ECO:0000313" key="2">
    <source>
        <dbReference type="Proteomes" id="UP000199109"/>
    </source>
</evidence>
<evidence type="ECO:0008006" key="3">
    <source>
        <dbReference type="Google" id="ProtNLM"/>
    </source>
</evidence>
<dbReference type="RefSeq" id="WP_091869137.1">
    <property type="nucleotide sequence ID" value="NZ_FNAO01000006.1"/>
</dbReference>
<dbReference type="PROSITE" id="PS51257">
    <property type="entry name" value="PROKAR_LIPOPROTEIN"/>
    <property type="match status" value="1"/>
</dbReference>
<gene>
    <name evidence="1" type="ORF">SAMN05421636_10666</name>
</gene>
<accession>A0A1G7E7P5</accession>
<evidence type="ECO:0000313" key="1">
    <source>
        <dbReference type="EMBL" id="SDE59728.1"/>
    </source>
</evidence>
<dbReference type="EMBL" id="FNAO01000006">
    <property type="protein sequence ID" value="SDE59728.1"/>
    <property type="molecule type" value="Genomic_DNA"/>
</dbReference>
<dbReference type="OrthoDB" id="1143855at2"/>
<dbReference type="Proteomes" id="UP000199109">
    <property type="component" value="Unassembled WGS sequence"/>
</dbReference>
<reference evidence="1 2" key="1">
    <citation type="submission" date="2016-10" db="EMBL/GenBank/DDBJ databases">
        <authorList>
            <person name="de Groot N.N."/>
        </authorList>
    </citation>
    <scope>NUCLEOTIDE SEQUENCE [LARGE SCALE GENOMIC DNA]</scope>
    <source>
        <strain evidence="1 2">DSM 23421</strain>
    </source>
</reference>
<organism evidence="1 2">
    <name type="scientific">Pricia antarctica</name>
    <dbReference type="NCBI Taxonomy" id="641691"/>
    <lineage>
        <taxon>Bacteria</taxon>
        <taxon>Pseudomonadati</taxon>
        <taxon>Bacteroidota</taxon>
        <taxon>Flavobacteriia</taxon>
        <taxon>Flavobacteriales</taxon>
        <taxon>Flavobacteriaceae</taxon>
        <taxon>Pricia</taxon>
    </lineage>
</organism>
<dbReference type="STRING" id="641691.SAMN05421636_10666"/>
<sequence length="139" mass="15919">MHKIIVIGYLFIFFGCSSGVSKEDLTQLNGYWEIEQVVFPDGNTKEYKVSTTVDYIQLEGLEGLRKKVSPKFDGTYQTSDDAETFTILETDGSFTINYKTELSEWSEKLVALDTDTFSVVNAEGFQYDYKRFEPISIEK</sequence>
<name>A0A1G7E7P5_9FLAO</name>
<protein>
    <recommendedName>
        <fullName evidence="3">Lipocalin-like domain-containing protein</fullName>
    </recommendedName>
</protein>